<reference evidence="2" key="2">
    <citation type="submission" date="2021-09" db="EMBL/GenBank/DDBJ databases">
        <authorList>
            <person name="Jia N."/>
            <person name="Wang J."/>
            <person name="Shi W."/>
            <person name="Du L."/>
            <person name="Sun Y."/>
            <person name="Zhan W."/>
            <person name="Jiang J."/>
            <person name="Wang Q."/>
            <person name="Zhang B."/>
            <person name="Ji P."/>
            <person name="Sakyi L.B."/>
            <person name="Cui X."/>
            <person name="Yuan T."/>
            <person name="Jiang B."/>
            <person name="Yang W."/>
            <person name="Lam T.T.-Y."/>
            <person name="Chang Q."/>
            <person name="Ding S."/>
            <person name="Wang X."/>
            <person name="Zhu J."/>
            <person name="Ruan X."/>
            <person name="Zhao L."/>
            <person name="Wei J."/>
            <person name="Que T."/>
            <person name="Du C."/>
            <person name="Cheng J."/>
            <person name="Dai P."/>
            <person name="Han X."/>
            <person name="Huang E."/>
            <person name="Gao Y."/>
            <person name="Liu J."/>
            <person name="Shao H."/>
            <person name="Ye R."/>
            <person name="Li L."/>
            <person name="Wei W."/>
            <person name="Wang X."/>
            <person name="Wang C."/>
            <person name="Huo Q."/>
            <person name="Li W."/>
            <person name="Guo W."/>
            <person name="Chen H."/>
            <person name="Chen S."/>
            <person name="Zhou L."/>
            <person name="Zhou L."/>
            <person name="Ni X."/>
            <person name="Tian J."/>
            <person name="Zhou Y."/>
            <person name="Sheng Y."/>
            <person name="Liu T."/>
            <person name="Pan Y."/>
            <person name="Xia L."/>
            <person name="Li J."/>
            <person name="Zhao F."/>
            <person name="Cao W."/>
        </authorList>
    </citation>
    <scope>NUCLEOTIDE SEQUENCE</scope>
    <source>
        <strain evidence="2">Rsan-2018</strain>
        <tissue evidence="2">Larvae</tissue>
    </source>
</reference>
<dbReference type="AlphaFoldDB" id="A0A9D4T485"/>
<dbReference type="EMBL" id="JABSTV010001248">
    <property type="protein sequence ID" value="KAH7969512.1"/>
    <property type="molecule type" value="Genomic_DNA"/>
</dbReference>
<evidence type="ECO:0000256" key="1">
    <source>
        <dbReference type="SAM" id="MobiDB-lite"/>
    </source>
</evidence>
<accession>A0A9D4T485</accession>
<organism evidence="2 3">
    <name type="scientific">Rhipicephalus sanguineus</name>
    <name type="common">Brown dog tick</name>
    <name type="synonym">Ixodes sanguineus</name>
    <dbReference type="NCBI Taxonomy" id="34632"/>
    <lineage>
        <taxon>Eukaryota</taxon>
        <taxon>Metazoa</taxon>
        <taxon>Ecdysozoa</taxon>
        <taxon>Arthropoda</taxon>
        <taxon>Chelicerata</taxon>
        <taxon>Arachnida</taxon>
        <taxon>Acari</taxon>
        <taxon>Parasitiformes</taxon>
        <taxon>Ixodida</taxon>
        <taxon>Ixodoidea</taxon>
        <taxon>Ixodidae</taxon>
        <taxon>Rhipicephalinae</taxon>
        <taxon>Rhipicephalus</taxon>
        <taxon>Rhipicephalus</taxon>
    </lineage>
</organism>
<evidence type="ECO:0000313" key="2">
    <source>
        <dbReference type="EMBL" id="KAH7969512.1"/>
    </source>
</evidence>
<comment type="caution">
    <text evidence="2">The sequence shown here is derived from an EMBL/GenBank/DDBJ whole genome shotgun (WGS) entry which is preliminary data.</text>
</comment>
<sequence length="231" mass="23098">MSAAVILVGAGGQSGDVAGEAGGEPCEPQAGGKETGAAVTGGGPPRTPMPDWPSPAAPLGAACMLPRCRGCERGRANDLGVVAGSGERAAAGAAVAAFQAHGEATGFLLPYSLAVSGVRASVLVRLRRACCCSPLIAVCFARSLGGCAARRLLRFDDDRLSGGGEPLLMLAPRGARRARGLAGTGRAFAAAVSLRPLLLLPPLSARLSAGREAACRELFSPFAGRARVGSP</sequence>
<gene>
    <name evidence="2" type="ORF">HPB52_019163</name>
</gene>
<keyword evidence="3" id="KW-1185">Reference proteome</keyword>
<dbReference type="Proteomes" id="UP000821837">
    <property type="component" value="Unassembled WGS sequence"/>
</dbReference>
<reference evidence="2" key="1">
    <citation type="journal article" date="2020" name="Cell">
        <title>Large-Scale Comparative Analyses of Tick Genomes Elucidate Their Genetic Diversity and Vector Capacities.</title>
        <authorList>
            <consortium name="Tick Genome and Microbiome Consortium (TIGMIC)"/>
            <person name="Jia N."/>
            <person name="Wang J."/>
            <person name="Shi W."/>
            <person name="Du L."/>
            <person name="Sun Y."/>
            <person name="Zhan W."/>
            <person name="Jiang J.F."/>
            <person name="Wang Q."/>
            <person name="Zhang B."/>
            <person name="Ji P."/>
            <person name="Bell-Sakyi L."/>
            <person name="Cui X.M."/>
            <person name="Yuan T.T."/>
            <person name="Jiang B.G."/>
            <person name="Yang W.F."/>
            <person name="Lam T.T."/>
            <person name="Chang Q.C."/>
            <person name="Ding S.J."/>
            <person name="Wang X.J."/>
            <person name="Zhu J.G."/>
            <person name="Ruan X.D."/>
            <person name="Zhao L."/>
            <person name="Wei J.T."/>
            <person name="Ye R.Z."/>
            <person name="Que T.C."/>
            <person name="Du C.H."/>
            <person name="Zhou Y.H."/>
            <person name="Cheng J.X."/>
            <person name="Dai P.F."/>
            <person name="Guo W.B."/>
            <person name="Han X.H."/>
            <person name="Huang E.J."/>
            <person name="Li L.F."/>
            <person name="Wei W."/>
            <person name="Gao Y.C."/>
            <person name="Liu J.Z."/>
            <person name="Shao H.Z."/>
            <person name="Wang X."/>
            <person name="Wang C.C."/>
            <person name="Yang T.C."/>
            <person name="Huo Q.B."/>
            <person name="Li W."/>
            <person name="Chen H.Y."/>
            <person name="Chen S.E."/>
            <person name="Zhou L.G."/>
            <person name="Ni X.B."/>
            <person name="Tian J.H."/>
            <person name="Sheng Y."/>
            <person name="Liu T."/>
            <person name="Pan Y.S."/>
            <person name="Xia L.Y."/>
            <person name="Li J."/>
            <person name="Zhao F."/>
            <person name="Cao W.C."/>
        </authorList>
    </citation>
    <scope>NUCLEOTIDE SEQUENCE</scope>
    <source>
        <strain evidence="2">Rsan-2018</strain>
    </source>
</reference>
<protein>
    <submittedName>
        <fullName evidence="2">Uncharacterized protein</fullName>
    </submittedName>
</protein>
<feature type="region of interest" description="Disordered" evidence="1">
    <location>
        <begin position="14"/>
        <end position="44"/>
    </location>
</feature>
<proteinExistence type="predicted"/>
<name>A0A9D4T485_RHISA</name>
<evidence type="ECO:0000313" key="3">
    <source>
        <dbReference type="Proteomes" id="UP000821837"/>
    </source>
</evidence>